<reference evidence="2 3" key="1">
    <citation type="journal article" date="2016" name="Nat. Commun.">
        <title>Thousands of microbial genomes shed light on interconnected biogeochemical processes in an aquifer system.</title>
        <authorList>
            <person name="Anantharaman K."/>
            <person name="Brown C.T."/>
            <person name="Hug L.A."/>
            <person name="Sharon I."/>
            <person name="Castelle C.J."/>
            <person name="Probst A.J."/>
            <person name="Thomas B.C."/>
            <person name="Singh A."/>
            <person name="Wilkins M.J."/>
            <person name="Karaoz U."/>
            <person name="Brodie E.L."/>
            <person name="Williams K.H."/>
            <person name="Hubbard S.S."/>
            <person name="Banfield J.F."/>
        </authorList>
    </citation>
    <scope>NUCLEOTIDE SEQUENCE [LARGE SCALE GENOMIC DNA]</scope>
    <source>
        <strain evidence="3">RIFCSPHIGHO2_01_FULL_58_15</strain>
    </source>
</reference>
<dbReference type="EMBL" id="MHST01000012">
    <property type="protein sequence ID" value="OHA49201.1"/>
    <property type="molecule type" value="Genomic_DNA"/>
</dbReference>
<organism evidence="2 3">
    <name type="scientific">Terrybacteria sp. (strain RIFCSPHIGHO2_01_FULL_58_15)</name>
    <dbReference type="NCBI Taxonomy" id="1802363"/>
    <lineage>
        <taxon>Bacteria</taxon>
        <taxon>Candidatus Terryibacteriota</taxon>
    </lineage>
</organism>
<evidence type="ECO:0008006" key="4">
    <source>
        <dbReference type="Google" id="ProtNLM"/>
    </source>
</evidence>
<dbReference type="AlphaFoldDB" id="A0A1G2PNK1"/>
<sequence>MDVTSEIHCPSCHTAASASANFCSQCGKKFKAPPLSTSLTKQLLVYFVSFFLAPFGLIYAFGYLRQSHTKGRIIGLAAILLTILGITAVILTAKTFMDSLYGSFDALIF</sequence>
<comment type="caution">
    <text evidence="2">The sequence shown here is derived from an EMBL/GenBank/DDBJ whole genome shotgun (WGS) entry which is preliminary data.</text>
</comment>
<feature type="transmembrane region" description="Helical" evidence="1">
    <location>
        <begin position="43"/>
        <end position="61"/>
    </location>
</feature>
<proteinExistence type="predicted"/>
<keyword evidence="1" id="KW-0812">Transmembrane</keyword>
<evidence type="ECO:0000313" key="3">
    <source>
        <dbReference type="Proteomes" id="UP000178690"/>
    </source>
</evidence>
<evidence type="ECO:0000256" key="1">
    <source>
        <dbReference type="SAM" id="Phobius"/>
    </source>
</evidence>
<protein>
    <recommendedName>
        <fullName evidence="4">Zinc-ribbon domain-containing protein</fullName>
    </recommendedName>
</protein>
<accession>A0A1G2PNK1</accession>
<evidence type="ECO:0000313" key="2">
    <source>
        <dbReference type="EMBL" id="OHA49201.1"/>
    </source>
</evidence>
<feature type="transmembrane region" description="Helical" evidence="1">
    <location>
        <begin position="73"/>
        <end position="93"/>
    </location>
</feature>
<keyword evidence="1" id="KW-0472">Membrane</keyword>
<dbReference type="STRING" id="1802363.A2682_00845"/>
<name>A0A1G2PNK1_TERXR</name>
<dbReference type="Proteomes" id="UP000178690">
    <property type="component" value="Unassembled WGS sequence"/>
</dbReference>
<gene>
    <name evidence="2" type="ORF">A2682_00845</name>
</gene>
<keyword evidence="1" id="KW-1133">Transmembrane helix</keyword>